<dbReference type="InterPro" id="IPR011009">
    <property type="entry name" value="Kinase-like_dom_sf"/>
</dbReference>
<dbReference type="InterPro" id="IPR004147">
    <property type="entry name" value="ABC1_dom"/>
</dbReference>
<reference evidence="4 5" key="1">
    <citation type="journal article" date="2019" name="PLoS Biol.">
        <title>Sex chromosomes control vertical transmission of feminizing Wolbachia symbionts in an isopod.</title>
        <authorList>
            <person name="Becking T."/>
            <person name="Chebbi M.A."/>
            <person name="Giraud I."/>
            <person name="Moumen B."/>
            <person name="Laverre T."/>
            <person name="Caubet Y."/>
            <person name="Peccoud J."/>
            <person name="Gilbert C."/>
            <person name="Cordaux R."/>
        </authorList>
    </citation>
    <scope>NUCLEOTIDE SEQUENCE [LARGE SCALE GENOMIC DNA]</scope>
    <source>
        <strain evidence="4">ANa2</strain>
        <tissue evidence="4">Whole body excluding digestive tract and cuticle</tissue>
    </source>
</reference>
<feature type="transmembrane region" description="Helical" evidence="2">
    <location>
        <begin position="43"/>
        <end position="64"/>
    </location>
</feature>
<keyword evidence="4" id="KW-0808">Transferase</keyword>
<dbReference type="Proteomes" id="UP000326759">
    <property type="component" value="Unassembled WGS sequence"/>
</dbReference>
<dbReference type="EMBL" id="SEYY01022654">
    <property type="protein sequence ID" value="KAB7495386.1"/>
    <property type="molecule type" value="Genomic_DNA"/>
</dbReference>
<dbReference type="PANTHER" id="PTHR43173">
    <property type="entry name" value="ABC1 FAMILY PROTEIN"/>
    <property type="match status" value="1"/>
</dbReference>
<dbReference type="Pfam" id="PF03109">
    <property type="entry name" value="ABC1"/>
    <property type="match status" value="1"/>
</dbReference>
<dbReference type="SUPFAM" id="SSF56112">
    <property type="entry name" value="Protein kinase-like (PK-like)"/>
    <property type="match status" value="1"/>
</dbReference>
<dbReference type="OrthoDB" id="427480at2759"/>
<dbReference type="PANTHER" id="PTHR43173:SF28">
    <property type="entry name" value="AARF DOMAIN CONTAINING KINASE 5"/>
    <property type="match status" value="1"/>
</dbReference>
<sequence length="596" mass="68891">MNNFCYKYILTSSFRLKYTGIITRNLSQNSHVKISKSRRYLKIIRNGFGITLAASTLGGAFYYATSDDLTKRQIRVTAEGVGRFMRSLKIGLAISTDYWWTTYGLDEDSEEYAEALKKSHSRSAERILQGCLKNGGLYIKLGQGLVSMNHILPKEYLEILKVLQDKCLKRRTREVEELFKEEFGISHNELFEEFNEDPLAAASLAQVFEAKTKSGEKVAVKVQYIDLQDRFVGDVTTIEILLEIIQFMHPKFAFKWVLNDLRKTLEQELDFINEAKNGERCAADLKNLKYIHVPKIFWNYTTKRVLTAEYIDGVKVSDVEGIKNLGLSVKDIDTKMIKAFAEQIFHTGFVHADPHPGNIFIRKSSRGDSEIVLLDHGLYEILPVDVRQSLCRLWKSIVLGDHPAMKKYSEELGVREYLLFAEMLMQRPVDSLGLRSLKELLSEADLQYMKDMAANKFDRIIQILRSIPKETLLIIRNINTVRAVTKDHGTQVDRYTIMARSATRGAFLSPDATIFMKMKGYWEQMRFDIKLRKEALKTWFMKSFLYVLHLLGKLPDVEQVLESLRFLLYFENFTLISDLIIFKIDSKENRTLPSLY</sequence>
<comment type="similarity">
    <text evidence="1">Belongs to the protein kinase superfamily. ADCK protein kinase family.</text>
</comment>
<proteinExistence type="inferred from homology"/>
<dbReference type="InterPro" id="IPR045307">
    <property type="entry name" value="ADCK1_dom"/>
</dbReference>
<keyword evidence="2" id="KW-1133">Transmembrane helix</keyword>
<keyword evidence="2" id="KW-0472">Membrane</keyword>
<evidence type="ECO:0000313" key="4">
    <source>
        <dbReference type="EMBL" id="KAB7495386.1"/>
    </source>
</evidence>
<evidence type="ECO:0000256" key="1">
    <source>
        <dbReference type="ARBA" id="ARBA00009670"/>
    </source>
</evidence>
<evidence type="ECO:0000259" key="3">
    <source>
        <dbReference type="Pfam" id="PF03109"/>
    </source>
</evidence>
<keyword evidence="2" id="KW-0812">Transmembrane</keyword>
<name>A0A5N5SN09_9CRUS</name>
<keyword evidence="5" id="KW-1185">Reference proteome</keyword>
<organism evidence="4 5">
    <name type="scientific">Armadillidium nasatum</name>
    <dbReference type="NCBI Taxonomy" id="96803"/>
    <lineage>
        <taxon>Eukaryota</taxon>
        <taxon>Metazoa</taxon>
        <taxon>Ecdysozoa</taxon>
        <taxon>Arthropoda</taxon>
        <taxon>Crustacea</taxon>
        <taxon>Multicrustacea</taxon>
        <taxon>Malacostraca</taxon>
        <taxon>Eumalacostraca</taxon>
        <taxon>Peracarida</taxon>
        <taxon>Isopoda</taxon>
        <taxon>Oniscidea</taxon>
        <taxon>Crinocheta</taxon>
        <taxon>Armadillidiidae</taxon>
        <taxon>Armadillidium</taxon>
    </lineage>
</organism>
<evidence type="ECO:0000256" key="2">
    <source>
        <dbReference type="SAM" id="Phobius"/>
    </source>
</evidence>
<gene>
    <name evidence="4" type="primary">Adck5</name>
    <name evidence="4" type="ORF">Anas_06941</name>
</gene>
<protein>
    <submittedName>
        <fullName evidence="4">Putative aarF domain-containing protein kinase 5</fullName>
    </submittedName>
</protein>
<dbReference type="InterPro" id="IPR051130">
    <property type="entry name" value="Mito_struct-func_regulator"/>
</dbReference>
<evidence type="ECO:0000313" key="5">
    <source>
        <dbReference type="Proteomes" id="UP000326759"/>
    </source>
</evidence>
<dbReference type="GO" id="GO:0016301">
    <property type="term" value="F:kinase activity"/>
    <property type="evidence" value="ECO:0007669"/>
    <property type="project" value="UniProtKB-KW"/>
</dbReference>
<accession>A0A5N5SN09</accession>
<dbReference type="CDD" id="cd13969">
    <property type="entry name" value="ADCK1-like"/>
    <property type="match status" value="1"/>
</dbReference>
<feature type="domain" description="ABC1 atypical kinase-like" evidence="3">
    <location>
        <begin position="163"/>
        <end position="408"/>
    </location>
</feature>
<keyword evidence="4" id="KW-0418">Kinase</keyword>
<comment type="caution">
    <text evidence="4">The sequence shown here is derived from an EMBL/GenBank/DDBJ whole genome shotgun (WGS) entry which is preliminary data.</text>
</comment>
<dbReference type="AlphaFoldDB" id="A0A5N5SN09"/>